<proteinExistence type="predicted"/>
<dbReference type="RefSeq" id="WP_073249433.1">
    <property type="nucleotide sequence ID" value="NZ_FQVG01000042.1"/>
</dbReference>
<keyword evidence="1" id="KW-0472">Membrane</keyword>
<dbReference type="NCBIfam" id="TIGR03510">
    <property type="entry name" value="XapX"/>
    <property type="match status" value="1"/>
</dbReference>
<protein>
    <submittedName>
        <fullName evidence="2">XapX domain-containing protein</fullName>
    </submittedName>
</protein>
<keyword evidence="1" id="KW-1133">Transmembrane helix</keyword>
<keyword evidence="3" id="KW-1185">Reference proteome</keyword>
<reference evidence="3" key="1">
    <citation type="submission" date="2016-11" db="EMBL/GenBank/DDBJ databases">
        <authorList>
            <person name="Varghese N."/>
            <person name="Submissions S."/>
        </authorList>
    </citation>
    <scope>NUCLEOTIDE SEQUENCE [LARGE SCALE GENOMIC DNA]</scope>
    <source>
        <strain evidence="3">DSM 10124</strain>
    </source>
</reference>
<dbReference type="InterPro" id="IPR020017">
    <property type="entry name" value="XapX_domain"/>
</dbReference>
<feature type="transmembrane region" description="Helical" evidence="1">
    <location>
        <begin position="31"/>
        <end position="47"/>
    </location>
</feature>
<dbReference type="Proteomes" id="UP000184423">
    <property type="component" value="Unassembled WGS sequence"/>
</dbReference>
<accession>A0A1M4ZS74</accession>
<dbReference type="AlphaFoldDB" id="A0A1M4ZS74"/>
<evidence type="ECO:0000256" key="1">
    <source>
        <dbReference type="SAM" id="Phobius"/>
    </source>
</evidence>
<organism evidence="2 3">
    <name type="scientific">Caloramator proteoclasticus DSM 10124</name>
    <dbReference type="NCBI Taxonomy" id="1121262"/>
    <lineage>
        <taxon>Bacteria</taxon>
        <taxon>Bacillati</taxon>
        <taxon>Bacillota</taxon>
        <taxon>Clostridia</taxon>
        <taxon>Eubacteriales</taxon>
        <taxon>Clostridiaceae</taxon>
        <taxon>Caloramator</taxon>
    </lineage>
</organism>
<name>A0A1M4ZS74_9CLOT</name>
<dbReference type="EMBL" id="FQVG01000042">
    <property type="protein sequence ID" value="SHF20871.1"/>
    <property type="molecule type" value="Genomic_DNA"/>
</dbReference>
<evidence type="ECO:0000313" key="3">
    <source>
        <dbReference type="Proteomes" id="UP000184423"/>
    </source>
</evidence>
<evidence type="ECO:0000313" key="2">
    <source>
        <dbReference type="EMBL" id="SHF20871.1"/>
    </source>
</evidence>
<keyword evidence="1" id="KW-0812">Transmembrane</keyword>
<gene>
    <name evidence="2" type="ORF">SAMN02746091_02001</name>
</gene>
<sequence length="50" mass="5139">MMTILLATVAGMILGALFKKMNLPLPAPPTLPGVVGVLGVLLGSMIAKMF</sequence>